<gene>
    <name evidence="5" type="ORF">FB471_6815</name>
</gene>
<feature type="domain" description="PD-(D/E)XK endonuclease-like" evidence="4">
    <location>
        <begin position="279"/>
        <end position="515"/>
    </location>
</feature>
<organism evidence="5 6">
    <name type="scientific">Amycolatopsis cihanbeyliensis</name>
    <dbReference type="NCBI Taxonomy" id="1128664"/>
    <lineage>
        <taxon>Bacteria</taxon>
        <taxon>Bacillati</taxon>
        <taxon>Actinomycetota</taxon>
        <taxon>Actinomycetes</taxon>
        <taxon>Pseudonocardiales</taxon>
        <taxon>Pseudonocardiaceae</taxon>
        <taxon>Amycolatopsis</taxon>
    </lineage>
</organism>
<proteinExistence type="predicted"/>
<dbReference type="RefSeq" id="WP_142003848.1">
    <property type="nucleotide sequence ID" value="NZ_VFML01000002.1"/>
</dbReference>
<reference evidence="5 6" key="1">
    <citation type="submission" date="2019-06" db="EMBL/GenBank/DDBJ databases">
        <title>Sequencing the genomes of 1000 actinobacteria strains.</title>
        <authorList>
            <person name="Klenk H.-P."/>
        </authorList>
    </citation>
    <scope>NUCLEOTIDE SEQUENCE [LARGE SCALE GENOMIC DNA]</scope>
    <source>
        <strain evidence="5 6">DSM 45679</strain>
    </source>
</reference>
<evidence type="ECO:0000259" key="4">
    <source>
        <dbReference type="Pfam" id="PF12705"/>
    </source>
</evidence>
<sequence length="525" mass="58517">MTQWHPPAGVSGDSDLIKVSVGMLGPARYRCPARDALSARPRYRADTRVPRKPEVLKNFTNGPFMDVLDLVEHQGVAVDDALAQIGRNPVHDLVRQWTAHAVRGYLEVYSPEVVDGLTPMRGKWVYENVLAQPDRRGARQYRITVWGRCYRTPDGKLREVRLPANRLEGRARTDAEIAVAALVLASGGPDVPPQHVRLRQFGMLEGESVTLFDGSRQAALDLYDMSGRAALAQLVDAGEPAEYRPGAACVDCPFSAVCPELRRTPGLLGVRNRRRPRRSWSATSARNHAVCPARDYGRRQRLPVDQGVERGPAAERGRAVHRYLERQHDGATRPCETQVPEDWVPAGFGLTPEDRALGLVLLRNHAAVCPVHHTRTPDTLRVEPDLVYEDPDADTVVLARPDLLYHDGETWVWRELKTSASGRRGARPWLEQYPQLALATILAARSEFGLGIGRVELEILRPAGADLYTLDPKTPEVRLRAETVVRESFGRWQEDDRFLPAPGRHCSDCEVARWCSARDVTGGVE</sequence>
<keyword evidence="2" id="KW-0347">Helicase</keyword>
<dbReference type="InterPro" id="IPR038726">
    <property type="entry name" value="PDDEXK_AddAB-type"/>
</dbReference>
<dbReference type="GO" id="GO:0006281">
    <property type="term" value="P:DNA repair"/>
    <property type="evidence" value="ECO:0007669"/>
    <property type="project" value="UniProtKB-KW"/>
</dbReference>
<evidence type="ECO:0000256" key="1">
    <source>
        <dbReference type="ARBA" id="ARBA00022763"/>
    </source>
</evidence>
<comment type="caution">
    <text evidence="5">The sequence shown here is derived from an EMBL/GenBank/DDBJ whole genome shotgun (WGS) entry which is preliminary data.</text>
</comment>
<dbReference type="OrthoDB" id="3588062at2"/>
<dbReference type="AlphaFoldDB" id="A0A542CV02"/>
<dbReference type="EMBL" id="VFML01000002">
    <property type="protein sequence ID" value="TQI94644.1"/>
    <property type="molecule type" value="Genomic_DNA"/>
</dbReference>
<keyword evidence="3" id="KW-0234">DNA repair</keyword>
<dbReference type="GO" id="GO:0004386">
    <property type="term" value="F:helicase activity"/>
    <property type="evidence" value="ECO:0007669"/>
    <property type="project" value="UniProtKB-KW"/>
</dbReference>
<evidence type="ECO:0000313" key="6">
    <source>
        <dbReference type="Proteomes" id="UP000320876"/>
    </source>
</evidence>
<evidence type="ECO:0000256" key="3">
    <source>
        <dbReference type="ARBA" id="ARBA00023204"/>
    </source>
</evidence>
<evidence type="ECO:0000256" key="2">
    <source>
        <dbReference type="ARBA" id="ARBA00022806"/>
    </source>
</evidence>
<keyword evidence="2" id="KW-0547">Nucleotide-binding</keyword>
<name>A0A542CV02_AMYCI</name>
<dbReference type="Proteomes" id="UP000320876">
    <property type="component" value="Unassembled WGS sequence"/>
</dbReference>
<keyword evidence="2" id="KW-0378">Hydrolase</keyword>
<keyword evidence="1" id="KW-0227">DNA damage</keyword>
<protein>
    <submittedName>
        <fullName evidence="5">PD-(D/E)XK nuclease superfamily protein</fullName>
    </submittedName>
</protein>
<evidence type="ECO:0000313" key="5">
    <source>
        <dbReference type="EMBL" id="TQI94644.1"/>
    </source>
</evidence>
<dbReference type="Pfam" id="PF12705">
    <property type="entry name" value="PDDEXK_1"/>
    <property type="match status" value="1"/>
</dbReference>
<accession>A0A542CV02</accession>
<keyword evidence="6" id="KW-1185">Reference proteome</keyword>
<keyword evidence="2" id="KW-0067">ATP-binding</keyword>